<evidence type="ECO:0000313" key="2">
    <source>
        <dbReference type="EMBL" id="TPH18949.1"/>
    </source>
</evidence>
<gene>
    <name evidence="2" type="ORF">EPA86_01240</name>
</gene>
<comment type="caution">
    <text evidence="2">The sequence shown here is derived from an EMBL/GenBank/DDBJ whole genome shotgun (WGS) entry which is preliminary data.</text>
</comment>
<keyword evidence="3" id="KW-1185">Reference proteome</keyword>
<dbReference type="EMBL" id="SAWY01000002">
    <property type="protein sequence ID" value="TPH18949.1"/>
    <property type="molecule type" value="Genomic_DNA"/>
</dbReference>
<proteinExistence type="predicted"/>
<dbReference type="Pfam" id="PF13527">
    <property type="entry name" value="Acetyltransf_9"/>
    <property type="match status" value="1"/>
</dbReference>
<feature type="domain" description="N-acetyltransferase" evidence="1">
    <location>
        <begin position="19"/>
        <end position="164"/>
    </location>
</feature>
<protein>
    <submittedName>
        <fullName evidence="2">GNAT family N-acetyltransferase</fullName>
    </submittedName>
</protein>
<dbReference type="InterPro" id="IPR000182">
    <property type="entry name" value="GNAT_dom"/>
</dbReference>
<dbReference type="Proteomes" id="UP000315303">
    <property type="component" value="Unassembled WGS sequence"/>
</dbReference>
<evidence type="ECO:0000313" key="3">
    <source>
        <dbReference type="Proteomes" id="UP000315303"/>
    </source>
</evidence>
<name>A0A502L7N8_9GAMM</name>
<accession>A0A502L7N8</accession>
<dbReference type="OrthoDB" id="5570877at2"/>
<keyword evidence="2" id="KW-0808">Transferase</keyword>
<dbReference type="InterPro" id="IPR016181">
    <property type="entry name" value="Acyl_CoA_acyltransferase"/>
</dbReference>
<dbReference type="Gene3D" id="3.40.630.30">
    <property type="match status" value="1"/>
</dbReference>
<dbReference type="SUPFAM" id="SSF55729">
    <property type="entry name" value="Acyl-CoA N-acyltransferases (Nat)"/>
    <property type="match status" value="1"/>
</dbReference>
<reference evidence="2 3" key="1">
    <citation type="submission" date="2019-01" db="EMBL/GenBank/DDBJ databases">
        <title>Litorilituus lipolytica sp. nov., isolated from intertidal sand of the Yellow Sea in China.</title>
        <authorList>
            <person name="Liu A."/>
        </authorList>
    </citation>
    <scope>NUCLEOTIDE SEQUENCE [LARGE SCALE GENOMIC DNA]</scope>
    <source>
        <strain evidence="2 3">RZ04</strain>
    </source>
</reference>
<sequence>MSLLFINITIRSFTVSFTIFTRQADVSEFEKLKQLSRAYYDENHPVLNDAYLNWIYLENPAGKATLVLVEEEQIYIGVIALIPLVLKVNGKSQQACFAINVLTHPEHRKKSLFTKMIKFAKTYLAEENIWLLGHPNRNALPGWKRQKMQFKPEFSAYMPKFKWPFSSYKSKKITSRAELEALPETFWQQTMPENTIYLENSLAFIAWRYLDAPFSNYTVNLIQHKNNAIGLTISKPFKGPVSLMVHYASNGDAIDQVVRTNRPTLIMSSSTGNYADKLHAGCWKLPLNKTMPFFLSSWQTEQDNYDFSPLTLAVCDL</sequence>
<dbReference type="GO" id="GO:0016747">
    <property type="term" value="F:acyltransferase activity, transferring groups other than amino-acyl groups"/>
    <property type="evidence" value="ECO:0007669"/>
    <property type="project" value="InterPro"/>
</dbReference>
<dbReference type="AlphaFoldDB" id="A0A502L7N8"/>
<evidence type="ECO:0000259" key="1">
    <source>
        <dbReference type="PROSITE" id="PS51186"/>
    </source>
</evidence>
<organism evidence="2 3">
    <name type="scientific">Litorilituus lipolyticus</name>
    <dbReference type="NCBI Taxonomy" id="2491017"/>
    <lineage>
        <taxon>Bacteria</taxon>
        <taxon>Pseudomonadati</taxon>
        <taxon>Pseudomonadota</taxon>
        <taxon>Gammaproteobacteria</taxon>
        <taxon>Alteromonadales</taxon>
        <taxon>Colwelliaceae</taxon>
        <taxon>Litorilituus</taxon>
    </lineage>
</organism>
<dbReference type="PROSITE" id="PS51186">
    <property type="entry name" value="GNAT"/>
    <property type="match status" value="1"/>
</dbReference>